<evidence type="ECO:0000313" key="3">
    <source>
        <dbReference type="Proteomes" id="UP001221757"/>
    </source>
</evidence>
<protein>
    <submittedName>
        <fullName evidence="2">Uncharacterized protein</fullName>
    </submittedName>
</protein>
<organism evidence="2 3">
    <name type="scientific">Mycena rosella</name>
    <name type="common">Pink bonnet</name>
    <name type="synonym">Agaricus rosellus</name>
    <dbReference type="NCBI Taxonomy" id="1033263"/>
    <lineage>
        <taxon>Eukaryota</taxon>
        <taxon>Fungi</taxon>
        <taxon>Dikarya</taxon>
        <taxon>Basidiomycota</taxon>
        <taxon>Agaricomycotina</taxon>
        <taxon>Agaricomycetes</taxon>
        <taxon>Agaricomycetidae</taxon>
        <taxon>Agaricales</taxon>
        <taxon>Marasmiineae</taxon>
        <taxon>Mycenaceae</taxon>
        <taxon>Mycena</taxon>
    </lineage>
</organism>
<dbReference type="EMBL" id="JARKIE010000006">
    <property type="protein sequence ID" value="KAJ7706922.1"/>
    <property type="molecule type" value="Genomic_DNA"/>
</dbReference>
<keyword evidence="3" id="KW-1185">Reference proteome</keyword>
<evidence type="ECO:0000256" key="1">
    <source>
        <dbReference type="SAM" id="MobiDB-lite"/>
    </source>
</evidence>
<proteinExistence type="predicted"/>
<evidence type="ECO:0000313" key="2">
    <source>
        <dbReference type="EMBL" id="KAJ7706922.1"/>
    </source>
</evidence>
<reference evidence="2" key="1">
    <citation type="submission" date="2023-03" db="EMBL/GenBank/DDBJ databases">
        <title>Massive genome expansion in bonnet fungi (Mycena s.s.) driven by repeated elements and novel gene families across ecological guilds.</title>
        <authorList>
            <consortium name="Lawrence Berkeley National Laboratory"/>
            <person name="Harder C.B."/>
            <person name="Miyauchi S."/>
            <person name="Viragh M."/>
            <person name="Kuo A."/>
            <person name="Thoen E."/>
            <person name="Andreopoulos B."/>
            <person name="Lu D."/>
            <person name="Skrede I."/>
            <person name="Drula E."/>
            <person name="Henrissat B."/>
            <person name="Morin E."/>
            <person name="Kohler A."/>
            <person name="Barry K."/>
            <person name="LaButti K."/>
            <person name="Morin E."/>
            <person name="Salamov A."/>
            <person name="Lipzen A."/>
            <person name="Mereny Z."/>
            <person name="Hegedus B."/>
            <person name="Baldrian P."/>
            <person name="Stursova M."/>
            <person name="Weitz H."/>
            <person name="Taylor A."/>
            <person name="Grigoriev I.V."/>
            <person name="Nagy L.G."/>
            <person name="Martin F."/>
            <person name="Kauserud H."/>
        </authorList>
    </citation>
    <scope>NUCLEOTIDE SEQUENCE</scope>
    <source>
        <strain evidence="2">CBHHK067</strain>
    </source>
</reference>
<gene>
    <name evidence="2" type="ORF">B0H17DRAFT_1034853</name>
</gene>
<feature type="region of interest" description="Disordered" evidence="1">
    <location>
        <begin position="108"/>
        <end position="162"/>
    </location>
</feature>
<name>A0AAD7GX33_MYCRO</name>
<comment type="caution">
    <text evidence="2">The sequence shown here is derived from an EMBL/GenBank/DDBJ whole genome shotgun (WGS) entry which is preliminary data.</text>
</comment>
<sequence>MHLRIFLLLTLVLIILMHGFSYLPLLGPLPLLYPGDTSETCEKRDMKPCKNLGVPGPFQDLSNLLPGTQGQGCVPCTSSLEYERPELRDAERERQILLLETPSRRHCRVPGQHEEGENCAPSPTPHSQRAIRQLATLPDTQAPGPPPQINNHALGQRRRRER</sequence>
<dbReference type="AlphaFoldDB" id="A0AAD7GX33"/>
<accession>A0AAD7GX33</accession>
<dbReference type="Proteomes" id="UP001221757">
    <property type="component" value="Unassembled WGS sequence"/>
</dbReference>